<dbReference type="OrthoDB" id="8443386at2"/>
<dbReference type="Pfam" id="PF03401">
    <property type="entry name" value="TctC"/>
    <property type="match status" value="1"/>
</dbReference>
<evidence type="ECO:0000256" key="2">
    <source>
        <dbReference type="SAM" id="SignalP"/>
    </source>
</evidence>
<organism evidence="3 5">
    <name type="scientific">Bosea thiooxidans</name>
    <dbReference type="NCBI Taxonomy" id="53254"/>
    <lineage>
        <taxon>Bacteria</taxon>
        <taxon>Pseudomonadati</taxon>
        <taxon>Pseudomonadota</taxon>
        <taxon>Alphaproteobacteria</taxon>
        <taxon>Hyphomicrobiales</taxon>
        <taxon>Boseaceae</taxon>
        <taxon>Bosea</taxon>
    </lineage>
</organism>
<protein>
    <submittedName>
        <fullName evidence="3">ABC transporter substrate-binding protein</fullName>
    </submittedName>
    <submittedName>
        <fullName evidence="4">Tat (Twin-arginine translocation) pathway signal sequence</fullName>
    </submittedName>
</protein>
<dbReference type="InterPro" id="IPR042100">
    <property type="entry name" value="Bug_dom1"/>
</dbReference>
<dbReference type="InterPro" id="IPR005064">
    <property type="entry name" value="BUG"/>
</dbReference>
<dbReference type="AlphaFoldDB" id="A0A0Q3HZQ7"/>
<evidence type="ECO:0000313" key="3">
    <source>
        <dbReference type="EMBL" id="KQK28255.1"/>
    </source>
</evidence>
<dbReference type="InterPro" id="IPR019546">
    <property type="entry name" value="TAT_signal_bac_arc"/>
</dbReference>
<dbReference type="NCBIfam" id="TIGR01409">
    <property type="entry name" value="TAT_signal_seq"/>
    <property type="match status" value="1"/>
</dbReference>
<reference evidence="3 5" key="1">
    <citation type="submission" date="2015-10" db="EMBL/GenBank/DDBJ databases">
        <title>Draft genome of Bosea thiooxidans.</title>
        <authorList>
            <person name="Wang X."/>
        </authorList>
    </citation>
    <scope>NUCLEOTIDE SEQUENCE [LARGE SCALE GENOMIC DNA]</scope>
    <source>
        <strain evidence="3 5">CGMCC 9174</strain>
    </source>
</reference>
<dbReference type="Gene3D" id="3.40.190.150">
    <property type="entry name" value="Bordetella uptake gene, domain 1"/>
    <property type="match status" value="1"/>
</dbReference>
<dbReference type="Proteomes" id="UP000190130">
    <property type="component" value="Unassembled WGS sequence"/>
</dbReference>
<dbReference type="Proteomes" id="UP000051562">
    <property type="component" value="Unassembled WGS sequence"/>
</dbReference>
<keyword evidence="5" id="KW-1185">Reference proteome</keyword>
<evidence type="ECO:0000313" key="4">
    <source>
        <dbReference type="EMBL" id="SKB52871.1"/>
    </source>
</evidence>
<dbReference type="CDD" id="cd07012">
    <property type="entry name" value="PBP2_Bug_TTT"/>
    <property type="match status" value="1"/>
</dbReference>
<feature type="chain" id="PRO_5014520322" evidence="2">
    <location>
        <begin position="32"/>
        <end position="331"/>
    </location>
</feature>
<dbReference type="SUPFAM" id="SSF53850">
    <property type="entry name" value="Periplasmic binding protein-like II"/>
    <property type="match status" value="1"/>
</dbReference>
<accession>A0A0Q3HZQ7</accession>
<dbReference type="EMBL" id="FUYX01000002">
    <property type="protein sequence ID" value="SKB52871.1"/>
    <property type="molecule type" value="Genomic_DNA"/>
</dbReference>
<evidence type="ECO:0000313" key="6">
    <source>
        <dbReference type="Proteomes" id="UP000190130"/>
    </source>
</evidence>
<evidence type="ECO:0000313" key="5">
    <source>
        <dbReference type="Proteomes" id="UP000051562"/>
    </source>
</evidence>
<evidence type="ECO:0000256" key="1">
    <source>
        <dbReference type="ARBA" id="ARBA00006987"/>
    </source>
</evidence>
<dbReference type="RefSeq" id="WP_055730431.1">
    <property type="nucleotide sequence ID" value="NZ_FUYX01000002.1"/>
</dbReference>
<dbReference type="STRING" id="53254.SAMN05660750_01195"/>
<sequence length="331" mass="33955">MTDFIDRRSVLKGAAAAGAASLIAAPAVAQANWPSRPLTMICPWGAGGGTDATARIVAQLLEKDLGQPVNVVNRTGGSGVVGHSAIATAAPDGYNIGMLTVEIAMMHHQGLTDLTPSSYMPLGLMNEDPPGVQVSTSGPYKDIKALAEAIKAAPAGKLKASGTGQGGIWHLALIGWLVAMGLKPDHVAWVPSNGAAPGMQDLAAGGIDIVTCSVPEARAMIDAGKAKSLAIMASERNPQFKDVPTLNETLGINYSIGAWRGIGAPKGLPPEIAAKLTAALKKAFDSKDYKDFMNSRGFGMKFADGKGFADFMAASDKSMASAMKAAGLAKG</sequence>
<dbReference type="PANTHER" id="PTHR42928">
    <property type="entry name" value="TRICARBOXYLATE-BINDING PROTEIN"/>
    <property type="match status" value="1"/>
</dbReference>
<gene>
    <name evidence="3" type="ORF">ARD30_22580</name>
    <name evidence="4" type="ORF">SAMN05660750_01195</name>
</gene>
<dbReference type="PIRSF" id="PIRSF017082">
    <property type="entry name" value="YflP"/>
    <property type="match status" value="1"/>
</dbReference>
<comment type="similarity">
    <text evidence="1">Belongs to the UPF0065 (bug) family.</text>
</comment>
<dbReference type="EMBL" id="LMAR01000079">
    <property type="protein sequence ID" value="KQK28255.1"/>
    <property type="molecule type" value="Genomic_DNA"/>
</dbReference>
<reference evidence="4 6" key="2">
    <citation type="submission" date="2017-02" db="EMBL/GenBank/DDBJ databases">
        <authorList>
            <person name="Peterson S.W."/>
        </authorList>
    </citation>
    <scope>NUCLEOTIDE SEQUENCE [LARGE SCALE GENOMIC DNA]</scope>
    <source>
        <strain evidence="4 6">DSM 9653</strain>
    </source>
</reference>
<dbReference type="InterPro" id="IPR006311">
    <property type="entry name" value="TAT_signal"/>
</dbReference>
<dbReference type="Gene3D" id="3.40.190.10">
    <property type="entry name" value="Periplasmic binding protein-like II"/>
    <property type="match status" value="1"/>
</dbReference>
<keyword evidence="2" id="KW-0732">Signal</keyword>
<dbReference type="PROSITE" id="PS51318">
    <property type="entry name" value="TAT"/>
    <property type="match status" value="1"/>
</dbReference>
<proteinExistence type="inferred from homology"/>
<feature type="signal peptide" evidence="2">
    <location>
        <begin position="1"/>
        <end position="31"/>
    </location>
</feature>
<dbReference type="PANTHER" id="PTHR42928:SF5">
    <property type="entry name" value="BLR1237 PROTEIN"/>
    <property type="match status" value="1"/>
</dbReference>
<name>A0A0Q3HZQ7_9HYPH</name>